<accession>A0AAU7BXF2</accession>
<evidence type="ECO:0000313" key="2">
    <source>
        <dbReference type="EMBL" id="XBG62843.1"/>
    </source>
</evidence>
<gene>
    <name evidence="2" type="ORF">ABGB03_08005</name>
</gene>
<dbReference type="EMBL" id="CP157199">
    <property type="protein sequence ID" value="XBG62843.1"/>
    <property type="molecule type" value="Genomic_DNA"/>
</dbReference>
<reference evidence="2" key="1">
    <citation type="submission" date="2024-05" db="EMBL/GenBank/DDBJ databases">
        <title>Pontimicrobium maritimus sp. nov., isolated form sea water.</title>
        <authorList>
            <person name="Muhammad N."/>
            <person name="Vuong T.Q."/>
            <person name="Han H.L."/>
            <person name="Kim S.-G."/>
        </authorList>
    </citation>
    <scope>NUCLEOTIDE SEQUENCE</scope>
    <source>
        <strain evidence="2">SW4</strain>
    </source>
</reference>
<dbReference type="AlphaFoldDB" id="A0AAU7BXF2"/>
<name>A0AAU7BXF2_9FLAO</name>
<sequence length="471" mass="50211">MNFKKILLVLLITIFSNISVTAQIGIGTSAPDASSILDMTSTTQGVLAPRMTTAQRLAISNPAKGLLVFDIDSNSFYFFNGGSWEELKGAVKRDNYKLVKSVADLADELVAGGGSKYLLSSNYLYEINGTIAIDFPIELNGAYVKGEDNVEDRLLNSTGGTLFTGNTGGNLKRLTVLGNGNPIFNITGSGSENLICLATNFIGASSIGSLSSLNIVFFNTGQFISNASGLTVSNINSYFMTLFTWTASNSGTFLNMLGTFNEVQLTNSNVNISSGVGIDVSSNPTVAQGTLFNVAFAGAGTYVNGYTTGSYVGFNFTNDWFVNCPGIPLEADWIADGNLYIAAPIETSITSVNTPVKIAGTTSPLNLFRTESLIDNRLTYVGEKTRFFSYSCALTVTSASNNQDYSFYIAKNGVILPESKQGRKIATGADKGSITITGVVQLSPNDYIEVWVENNTGSVNITAESMNLLMK</sequence>
<evidence type="ECO:0000256" key="1">
    <source>
        <dbReference type="SAM" id="SignalP"/>
    </source>
</evidence>
<organism evidence="2">
    <name type="scientific">Pontimicrobium sp. SW4</name>
    <dbReference type="NCBI Taxonomy" id="3153519"/>
    <lineage>
        <taxon>Bacteria</taxon>
        <taxon>Pseudomonadati</taxon>
        <taxon>Bacteroidota</taxon>
        <taxon>Flavobacteriia</taxon>
        <taxon>Flavobacteriales</taxon>
        <taxon>Flavobacteriaceae</taxon>
        <taxon>Pontimicrobium</taxon>
    </lineage>
</organism>
<keyword evidence="1" id="KW-0732">Signal</keyword>
<dbReference type="RefSeq" id="WP_347926351.1">
    <property type="nucleotide sequence ID" value="NZ_CP157199.1"/>
</dbReference>
<feature type="signal peptide" evidence="1">
    <location>
        <begin position="1"/>
        <end position="22"/>
    </location>
</feature>
<feature type="chain" id="PRO_5043716872" evidence="1">
    <location>
        <begin position="23"/>
        <end position="471"/>
    </location>
</feature>
<protein>
    <submittedName>
        <fullName evidence="2">Cell wall anchor protein</fullName>
    </submittedName>
</protein>
<proteinExistence type="predicted"/>